<evidence type="ECO:0000256" key="9">
    <source>
        <dbReference type="ARBA" id="ARBA00048605"/>
    </source>
</evidence>
<evidence type="ECO:0000256" key="4">
    <source>
        <dbReference type="ARBA" id="ARBA00022723"/>
    </source>
</evidence>
<evidence type="ECO:0000313" key="15">
    <source>
        <dbReference type="Proteomes" id="UP000001861"/>
    </source>
</evidence>
<sequence length="630" mass="70762">MSESELRKRSGSRGSQKDVPKPKSSSKPAKARSGAAQWIGLAALVLGLGYWFSGSLVGRDESWKPVPAKDSKINPAYGVDHERRDAVVAAFKHAWSAYERDAYGYDNYHPISRKGSNLSKSGGIGYMIVDVIDSLQIMNLTSEYARAREWVANELSFERDDSFNTFETTIRVLGGLLSAYHLSDEDPIYLEKAQDLGERILEAFKTPSGLPLPMVNLKKRRGVGEDWHPGLVGTAEAATLQLELKYLSHLTDNEEFWYKAERVLNVIRNARAEAGLVPIYMDADTGRYLPSEIRLGSRGDSFYEYLLNVERTCTVRHATLLLTLTSTISDPSPQMYEESMDGIHTALLQKGIHQGHTYTSEFIVVPDPYTGHPAGYERSPKQDHLVCFLGGSLMLGAVTTGSFVDNVSIPPRDSELTDVGKRDWLTGYELIETCMDTYDSATYVFAFIGRAGGRQGEQFQGLVCERNGVRLTHSFLLRSRLTHRVNRDPTAPPSYDARYMLRCALSTPFSSFPPLTNSFCFFRPETVESLFIAFRLTGDNRYRDYGWKIFQAIEKHARVDSGGYVTVLDVNNPNSEKEDKMETFYLSETLKYLYLLFSGPDVIPLDRYVLNTEAHPLPVFSPSIRTGFAY</sequence>
<keyword evidence="12" id="KW-0326">Glycosidase</keyword>
<keyword evidence="7 11" id="KW-1015">Disulfide bond</keyword>
<dbReference type="eggNOG" id="KOG2431">
    <property type="taxonomic scope" value="Eukaryota"/>
</dbReference>
<dbReference type="GO" id="GO:0005975">
    <property type="term" value="P:carbohydrate metabolic process"/>
    <property type="evidence" value="ECO:0007669"/>
    <property type="project" value="InterPro"/>
</dbReference>
<dbReference type="PRINTS" id="PR00747">
    <property type="entry name" value="GLYHDRLASE47"/>
</dbReference>
<dbReference type="Proteomes" id="UP000001861">
    <property type="component" value="Unassembled WGS sequence"/>
</dbReference>
<feature type="binding site" evidence="10">
    <location>
        <position position="612"/>
    </location>
    <ligand>
        <name>Ca(2+)</name>
        <dbReference type="ChEBI" id="CHEBI:29108"/>
    </ligand>
</feature>
<dbReference type="Gene3D" id="1.50.10.10">
    <property type="match status" value="1"/>
</dbReference>
<dbReference type="InterPro" id="IPR050749">
    <property type="entry name" value="Glycosyl_Hydrolase_47"/>
</dbReference>
<dbReference type="GeneID" id="6011294"/>
<evidence type="ECO:0000256" key="10">
    <source>
        <dbReference type="PIRSR" id="PIRSR601382-2"/>
    </source>
</evidence>
<proteinExistence type="inferred from homology"/>
<dbReference type="GO" id="GO:0004571">
    <property type="term" value="F:mannosyl-oligosaccharide 1,2-alpha-mannosidase activity"/>
    <property type="evidence" value="ECO:0007669"/>
    <property type="project" value="UniProtKB-EC"/>
</dbReference>
<comment type="caution">
    <text evidence="14">The sequence shown here is derived from an EMBL/GenBank/DDBJ whole genome shotgun (WGS) entry which is preliminary data.</text>
</comment>
<feature type="region of interest" description="Disordered" evidence="13">
    <location>
        <begin position="1"/>
        <end position="31"/>
    </location>
</feature>
<evidence type="ECO:0000256" key="12">
    <source>
        <dbReference type="RuleBase" id="RU361193"/>
    </source>
</evidence>
<feature type="compositionally biased region" description="Low complexity" evidence="13">
    <location>
        <begin position="22"/>
        <end position="31"/>
    </location>
</feature>
<evidence type="ECO:0000256" key="7">
    <source>
        <dbReference type="ARBA" id="ARBA00023157"/>
    </source>
</evidence>
<accession>A8NLU6</accession>
<dbReference type="FunCoup" id="A8NLU6">
    <property type="interactions" value="505"/>
</dbReference>
<dbReference type="EMBL" id="AACS02000012">
    <property type="protein sequence ID" value="EAU87032.2"/>
    <property type="molecule type" value="Genomic_DNA"/>
</dbReference>
<keyword evidence="6 10" id="KW-0106">Calcium</keyword>
<evidence type="ECO:0000256" key="11">
    <source>
        <dbReference type="PIRSR" id="PIRSR601382-3"/>
    </source>
</evidence>
<evidence type="ECO:0000256" key="1">
    <source>
        <dbReference type="ARBA" id="ARBA00001913"/>
    </source>
</evidence>
<comment type="catalytic activity">
    <reaction evidence="9">
        <text>N(4)-(alpha-D-Man-(1-&gt;2)-alpha-D-Man-(1-&gt;2)-alpha-D-Man-(1-&gt;3)-[alpha-D-Man-(1-&gt;2)-alpha-D-Man-(1-&gt;3)-[alpha-D-Man-(1-&gt;2)-alpha-D-Man-(1-&gt;6)]-alpha-D-Man-(1-&gt;6)]-beta-D-Man-(1-&gt;4)-beta-D-GlcNAc-(1-&gt;4)-beta-D-GlcNAc)-L-asparaginyl-[protein] (N-glucan mannose isomer 9A1,2,3B1,2,3) + 4 H2O = N(4)-(alpha-D-Man-(1-&gt;3)-[alpha-D-Man-(1-&gt;3)-[alpha-D-Man-(1-&gt;6)]-alpha-D-Man-(1-&gt;6)]-beta-D-Man-(1-&gt;4)-beta-D-GlcNAc-(1-&gt;4)-beta-D-GlcNAc)-L-asparaginyl-[protein] (N-glucan mannose isomer 5A1,2) + 4 beta-D-mannose</text>
        <dbReference type="Rhea" id="RHEA:56008"/>
        <dbReference type="Rhea" id="RHEA-COMP:14356"/>
        <dbReference type="Rhea" id="RHEA-COMP:14367"/>
        <dbReference type="ChEBI" id="CHEBI:15377"/>
        <dbReference type="ChEBI" id="CHEBI:28563"/>
        <dbReference type="ChEBI" id="CHEBI:59087"/>
        <dbReference type="ChEBI" id="CHEBI:139493"/>
        <dbReference type="EC" id="3.2.1.113"/>
    </reaction>
</comment>
<comment type="pathway">
    <text evidence="2">Protein modification; protein glycosylation.</text>
</comment>
<evidence type="ECO:0000256" key="6">
    <source>
        <dbReference type="ARBA" id="ARBA00022837"/>
    </source>
</evidence>
<dbReference type="KEGG" id="cci:CC1G_12305"/>
<dbReference type="EC" id="3.2.1.-" evidence="12"/>
<comment type="catalytic activity">
    <reaction evidence="8">
        <text>N(4)-(alpha-D-Man-(1-&gt;2)-alpha-D-Man-(1-&gt;2)-alpha-D-Man-(1-&gt;3)-[alpha-D-Man-(1-&gt;3)-[alpha-D-Man-(1-&gt;2)-alpha-D-Man-(1-&gt;6)]-alpha-D-Man-(1-&gt;6)]-beta-D-Man-(1-&gt;4)-beta-D-GlcNAc-(1-&gt;4)-beta-D-GlcNAc)-L-asparaginyl-[protein] (N-glucan mannose isomer 8A1,2,3B1,3) + 3 H2O = N(4)-(alpha-D-Man-(1-&gt;3)-[alpha-D-Man-(1-&gt;3)-[alpha-D-Man-(1-&gt;6)]-alpha-D-Man-(1-&gt;6)]-beta-D-Man-(1-&gt;4)-beta-D-GlcNAc-(1-&gt;4)-beta-D-GlcNAc)-L-asparaginyl-[protein] (N-glucan mannose isomer 5A1,2) + 3 beta-D-mannose</text>
        <dbReference type="Rhea" id="RHEA:56028"/>
        <dbReference type="Rhea" id="RHEA-COMP:14358"/>
        <dbReference type="Rhea" id="RHEA-COMP:14367"/>
        <dbReference type="ChEBI" id="CHEBI:15377"/>
        <dbReference type="ChEBI" id="CHEBI:28563"/>
        <dbReference type="ChEBI" id="CHEBI:59087"/>
        <dbReference type="ChEBI" id="CHEBI:60628"/>
        <dbReference type="EC" id="3.2.1.113"/>
    </reaction>
</comment>
<gene>
    <name evidence="14" type="ORF">CC1G_12305</name>
</gene>
<dbReference type="InterPro" id="IPR001382">
    <property type="entry name" value="Glyco_hydro_47"/>
</dbReference>
<reference evidence="14 15" key="1">
    <citation type="journal article" date="2010" name="Proc. Natl. Acad. Sci. U.S.A.">
        <title>Insights into evolution of multicellular fungi from the assembled chromosomes of the mushroom Coprinopsis cinerea (Coprinus cinereus).</title>
        <authorList>
            <person name="Stajich J.E."/>
            <person name="Wilke S.K."/>
            <person name="Ahren D."/>
            <person name="Au C.H."/>
            <person name="Birren B.W."/>
            <person name="Borodovsky M."/>
            <person name="Burns C."/>
            <person name="Canback B."/>
            <person name="Casselton L.A."/>
            <person name="Cheng C.K."/>
            <person name="Deng J."/>
            <person name="Dietrich F.S."/>
            <person name="Fargo D.C."/>
            <person name="Farman M.L."/>
            <person name="Gathman A.C."/>
            <person name="Goldberg J."/>
            <person name="Guigo R."/>
            <person name="Hoegger P.J."/>
            <person name="Hooker J.B."/>
            <person name="Huggins A."/>
            <person name="James T.Y."/>
            <person name="Kamada T."/>
            <person name="Kilaru S."/>
            <person name="Kodira C."/>
            <person name="Kues U."/>
            <person name="Kupfer D."/>
            <person name="Kwan H.S."/>
            <person name="Lomsadze A."/>
            <person name="Li W."/>
            <person name="Lilly W.W."/>
            <person name="Ma L.J."/>
            <person name="Mackey A.J."/>
            <person name="Manning G."/>
            <person name="Martin F."/>
            <person name="Muraguchi H."/>
            <person name="Natvig D.O."/>
            <person name="Palmerini H."/>
            <person name="Ramesh M.A."/>
            <person name="Rehmeyer C.J."/>
            <person name="Roe B.A."/>
            <person name="Shenoy N."/>
            <person name="Stanke M."/>
            <person name="Ter-Hovhannisyan V."/>
            <person name="Tunlid A."/>
            <person name="Velagapudi R."/>
            <person name="Vision T.J."/>
            <person name="Zeng Q."/>
            <person name="Zolan M.E."/>
            <person name="Pukkila P.J."/>
        </authorList>
    </citation>
    <scope>NUCLEOTIDE SEQUENCE [LARGE SCALE GENOMIC DNA]</scope>
    <source>
        <strain evidence="15">Okayama-7 / 130 / ATCC MYA-4618 / FGSC 9003</strain>
    </source>
</reference>
<evidence type="ECO:0000256" key="8">
    <source>
        <dbReference type="ARBA" id="ARBA00047669"/>
    </source>
</evidence>
<dbReference type="RefSeq" id="XP_001834778.2">
    <property type="nucleotide sequence ID" value="XM_001834726.2"/>
</dbReference>
<dbReference type="InterPro" id="IPR012341">
    <property type="entry name" value="6hp_glycosidase-like_sf"/>
</dbReference>
<dbReference type="GO" id="GO:0036503">
    <property type="term" value="P:ERAD pathway"/>
    <property type="evidence" value="ECO:0007669"/>
    <property type="project" value="UniProtKB-ARBA"/>
</dbReference>
<dbReference type="SUPFAM" id="SSF48225">
    <property type="entry name" value="Seven-hairpin glycosidases"/>
    <property type="match status" value="1"/>
</dbReference>
<dbReference type="STRING" id="240176.A8NLU6"/>
<dbReference type="OMA" id="WDAYTKY"/>
<dbReference type="HOGENOM" id="CLU_003818_3_0_1"/>
<evidence type="ECO:0000256" key="13">
    <source>
        <dbReference type="SAM" id="MobiDB-lite"/>
    </source>
</evidence>
<comment type="similarity">
    <text evidence="3 12">Belongs to the glycosyl hydrolase 47 family.</text>
</comment>
<dbReference type="Pfam" id="PF01532">
    <property type="entry name" value="Glyco_hydro_47"/>
    <property type="match status" value="1"/>
</dbReference>
<keyword evidence="4 10" id="KW-0479">Metal-binding</keyword>
<evidence type="ECO:0000313" key="14">
    <source>
        <dbReference type="EMBL" id="EAU87032.2"/>
    </source>
</evidence>
<keyword evidence="5 12" id="KW-0378">Hydrolase</keyword>
<dbReference type="VEuPathDB" id="FungiDB:CC1G_12305"/>
<name>A8NLU6_COPC7</name>
<evidence type="ECO:0000256" key="5">
    <source>
        <dbReference type="ARBA" id="ARBA00022801"/>
    </source>
</evidence>
<dbReference type="OrthoDB" id="8118055at2759"/>
<feature type="disulfide bond" evidence="11">
    <location>
        <begin position="387"/>
        <end position="434"/>
    </location>
</feature>
<dbReference type="AlphaFoldDB" id="A8NLU6"/>
<dbReference type="PANTHER" id="PTHR11742">
    <property type="entry name" value="MANNOSYL-OLIGOSACCHARIDE ALPHA-1,2-MANNOSIDASE-RELATED"/>
    <property type="match status" value="1"/>
</dbReference>
<evidence type="ECO:0000256" key="2">
    <source>
        <dbReference type="ARBA" id="ARBA00004922"/>
    </source>
</evidence>
<comment type="cofactor">
    <cofactor evidence="1 10">
        <name>Ca(2+)</name>
        <dbReference type="ChEBI" id="CHEBI:29108"/>
    </cofactor>
</comment>
<dbReference type="GO" id="GO:0016020">
    <property type="term" value="C:membrane"/>
    <property type="evidence" value="ECO:0007669"/>
    <property type="project" value="InterPro"/>
</dbReference>
<dbReference type="GO" id="GO:0005509">
    <property type="term" value="F:calcium ion binding"/>
    <property type="evidence" value="ECO:0007669"/>
    <property type="project" value="InterPro"/>
</dbReference>
<organism evidence="14 15">
    <name type="scientific">Coprinopsis cinerea (strain Okayama-7 / 130 / ATCC MYA-4618 / FGSC 9003)</name>
    <name type="common">Inky cap fungus</name>
    <name type="synonym">Hormographiella aspergillata</name>
    <dbReference type="NCBI Taxonomy" id="240176"/>
    <lineage>
        <taxon>Eukaryota</taxon>
        <taxon>Fungi</taxon>
        <taxon>Dikarya</taxon>
        <taxon>Basidiomycota</taxon>
        <taxon>Agaricomycotina</taxon>
        <taxon>Agaricomycetes</taxon>
        <taxon>Agaricomycetidae</taxon>
        <taxon>Agaricales</taxon>
        <taxon>Agaricineae</taxon>
        <taxon>Psathyrellaceae</taxon>
        <taxon>Coprinopsis</taxon>
    </lineage>
</organism>
<dbReference type="PANTHER" id="PTHR11742:SF55">
    <property type="entry name" value="ENDOPLASMIC RETICULUM MANNOSYL-OLIGOSACCHARIDE 1,2-ALPHA-MANNOSIDASE"/>
    <property type="match status" value="1"/>
</dbReference>
<dbReference type="GO" id="GO:0005783">
    <property type="term" value="C:endoplasmic reticulum"/>
    <property type="evidence" value="ECO:0007669"/>
    <property type="project" value="TreeGrafter"/>
</dbReference>
<keyword evidence="15" id="KW-1185">Reference proteome</keyword>
<dbReference type="InterPro" id="IPR036026">
    <property type="entry name" value="Seven-hairpin_glycosidases"/>
</dbReference>
<dbReference type="InParanoid" id="A8NLU6"/>
<evidence type="ECO:0000256" key="3">
    <source>
        <dbReference type="ARBA" id="ARBA00007658"/>
    </source>
</evidence>
<protein>
    <recommendedName>
        <fullName evidence="12">alpha-1,2-Mannosidase</fullName>
        <ecNumber evidence="12">3.2.1.-</ecNumber>
    </recommendedName>
</protein>